<organism evidence="2 3">
    <name type="scientific">Trichosporon asahii var. asahii (strain ATCC 90039 / CBS 2479 / JCM 2466 / KCTC 7840 / NBRC 103889/ NCYC 2677 / UAMH 7654)</name>
    <name type="common">Yeast</name>
    <dbReference type="NCBI Taxonomy" id="1186058"/>
    <lineage>
        <taxon>Eukaryota</taxon>
        <taxon>Fungi</taxon>
        <taxon>Dikarya</taxon>
        <taxon>Basidiomycota</taxon>
        <taxon>Agaricomycotina</taxon>
        <taxon>Tremellomycetes</taxon>
        <taxon>Trichosporonales</taxon>
        <taxon>Trichosporonaceae</taxon>
        <taxon>Trichosporon</taxon>
    </lineage>
</organism>
<name>J6ERY5_TRIAS</name>
<protein>
    <recommendedName>
        <fullName evidence="1">F-box domain-containing protein</fullName>
    </recommendedName>
</protein>
<dbReference type="EMBL" id="ALBS01000258">
    <property type="protein sequence ID" value="EJT47289.1"/>
    <property type="molecule type" value="Genomic_DNA"/>
</dbReference>
<proteinExistence type="predicted"/>
<comment type="caution">
    <text evidence="2">The sequence shown here is derived from an EMBL/GenBank/DDBJ whole genome shotgun (WGS) entry which is preliminary data.</text>
</comment>
<reference evidence="2 3" key="1">
    <citation type="journal article" date="2012" name="Eukaryot. Cell">
        <title>Draft genome sequence of CBS 2479, the standard type strain of Trichosporon asahii.</title>
        <authorList>
            <person name="Yang R.Y."/>
            <person name="Li H.T."/>
            <person name="Zhu H."/>
            <person name="Zhou G.P."/>
            <person name="Wang M."/>
            <person name="Wang L."/>
        </authorList>
    </citation>
    <scope>NUCLEOTIDE SEQUENCE [LARGE SCALE GENOMIC DNA]</scope>
    <source>
        <strain evidence="3">ATCC 90039 / CBS 2479 / JCM 2466 / KCTC 7840 / NCYC 2677 / UAMH 7654</strain>
    </source>
</reference>
<dbReference type="VEuPathDB" id="FungiDB:A1Q1_03918"/>
<dbReference type="HOGENOM" id="CLU_578953_0_0_1"/>
<dbReference type="GeneID" id="25987431"/>
<feature type="domain" description="F-box" evidence="1">
    <location>
        <begin position="84"/>
        <end position="129"/>
    </location>
</feature>
<dbReference type="PROSITE" id="PS50181">
    <property type="entry name" value="FBOX"/>
    <property type="match status" value="1"/>
</dbReference>
<dbReference type="SUPFAM" id="SSF81383">
    <property type="entry name" value="F-box domain"/>
    <property type="match status" value="1"/>
</dbReference>
<dbReference type="AlphaFoldDB" id="J6ERY5"/>
<dbReference type="InterPro" id="IPR001810">
    <property type="entry name" value="F-box_dom"/>
</dbReference>
<dbReference type="KEGG" id="tasa:A1Q1_03918"/>
<dbReference type="InterPro" id="IPR036047">
    <property type="entry name" value="F-box-like_dom_sf"/>
</dbReference>
<gene>
    <name evidence="2" type="ORF">A1Q1_03918</name>
</gene>
<evidence type="ECO:0000313" key="3">
    <source>
        <dbReference type="Proteomes" id="UP000002748"/>
    </source>
</evidence>
<evidence type="ECO:0000313" key="2">
    <source>
        <dbReference type="EMBL" id="EJT47289.1"/>
    </source>
</evidence>
<accession>J6ERY5</accession>
<dbReference type="RefSeq" id="XP_014177818.1">
    <property type="nucleotide sequence ID" value="XM_014322343.1"/>
</dbReference>
<sequence>MPHDLHDLSMDLDACEPTELSFSTDDTPLDVPTSIHDLSERYPFDVEGIPLPPSPDLSELSDLSEVSASLDDIDVDIAFEPDETSRLSPLPVELLQVIVTQLPQEDLVQLLRVNSFFHAAVVKLVYVRVPAVTEGRACTLDPPLKNAYYASHVRCLDAGLVARRCCRPWGRLVLPSLEVLRLDVAPHAPHPKPPPRRLTPAQRRALIAGTPSKCPDTQALASRLPSGVRAHTVVLRTLGHGLGLRVEEEVIKSAERVVMFLKMPASVFDMEPLPLTFAKEMPCSTPSLTIVLECPRQPDLAVDVMHALFQLCEVVDDPGFRINYPRLSGITVVVPDYVLTPTCRGMVCTEIEQYRLQLHRRTMLKTQTQISVHLASEFLQRRENELVLTRREAGEYWRRCRPSVRTHAHSEEEVRELAQHARRLMELAGAVWNTLIDDFAVYDYDNESDDAMDDVDDGYFNHGMAQGHLVVF</sequence>
<dbReference type="Proteomes" id="UP000002748">
    <property type="component" value="Unassembled WGS sequence"/>
</dbReference>
<evidence type="ECO:0000259" key="1">
    <source>
        <dbReference type="PROSITE" id="PS50181"/>
    </source>
</evidence>